<accession>A0AAW1QED9</accession>
<keyword evidence="3" id="KW-1185">Reference proteome</keyword>
<gene>
    <name evidence="2" type="ORF">WJX72_001973</name>
</gene>
<dbReference type="Pfam" id="PF13383">
    <property type="entry name" value="Methyltransf_22"/>
    <property type="match status" value="1"/>
</dbReference>
<dbReference type="PANTHER" id="PTHR32026">
    <property type="entry name" value="METHYLTRANSFERASE-LIKE PROTEIN 24"/>
    <property type="match status" value="1"/>
</dbReference>
<dbReference type="AlphaFoldDB" id="A0AAW1QED9"/>
<dbReference type="EMBL" id="JALJOR010000003">
    <property type="protein sequence ID" value="KAK9819754.1"/>
    <property type="molecule type" value="Genomic_DNA"/>
</dbReference>
<dbReference type="InterPro" id="IPR026913">
    <property type="entry name" value="METTL24"/>
</dbReference>
<dbReference type="Proteomes" id="UP001489004">
    <property type="component" value="Unassembled WGS sequence"/>
</dbReference>
<proteinExistence type="predicted"/>
<dbReference type="InterPro" id="IPR029063">
    <property type="entry name" value="SAM-dependent_MTases_sf"/>
</dbReference>
<protein>
    <recommendedName>
        <fullName evidence="1">Methyltransferase domain-containing protein</fullName>
    </recommendedName>
</protein>
<comment type="caution">
    <text evidence="2">The sequence shown here is derived from an EMBL/GenBank/DDBJ whole genome shotgun (WGS) entry which is preliminary data.</text>
</comment>
<reference evidence="2 3" key="1">
    <citation type="journal article" date="2024" name="Nat. Commun.">
        <title>Phylogenomics reveals the evolutionary origins of lichenization in chlorophyte algae.</title>
        <authorList>
            <person name="Puginier C."/>
            <person name="Libourel C."/>
            <person name="Otte J."/>
            <person name="Skaloud P."/>
            <person name="Haon M."/>
            <person name="Grisel S."/>
            <person name="Petersen M."/>
            <person name="Berrin J.G."/>
            <person name="Delaux P.M."/>
            <person name="Dal Grande F."/>
            <person name="Keller J."/>
        </authorList>
    </citation>
    <scope>NUCLEOTIDE SEQUENCE [LARGE SCALE GENOMIC DNA]</scope>
    <source>
        <strain evidence="2 3">SAG 2043</strain>
    </source>
</reference>
<evidence type="ECO:0000259" key="1">
    <source>
        <dbReference type="Pfam" id="PF13383"/>
    </source>
</evidence>
<dbReference type="SUPFAM" id="SSF53335">
    <property type="entry name" value="S-adenosyl-L-methionine-dependent methyltransferases"/>
    <property type="match status" value="1"/>
</dbReference>
<dbReference type="InterPro" id="IPR025714">
    <property type="entry name" value="Methyltranfer_dom"/>
</dbReference>
<dbReference type="PANTHER" id="PTHR32026:SF27">
    <property type="entry name" value="METHYLTRANSFERASE FKBM DOMAIN-CONTAINING PROTEIN-RELATED"/>
    <property type="match status" value="1"/>
</dbReference>
<dbReference type="Gene3D" id="3.40.50.150">
    <property type="entry name" value="Vaccinia Virus protein VP39"/>
    <property type="match status" value="1"/>
</dbReference>
<name>A0AAW1QED9_9CHLO</name>
<evidence type="ECO:0000313" key="3">
    <source>
        <dbReference type="Proteomes" id="UP001489004"/>
    </source>
</evidence>
<organism evidence="2 3">
    <name type="scientific">[Myrmecia] bisecta</name>
    <dbReference type="NCBI Taxonomy" id="41462"/>
    <lineage>
        <taxon>Eukaryota</taxon>
        <taxon>Viridiplantae</taxon>
        <taxon>Chlorophyta</taxon>
        <taxon>core chlorophytes</taxon>
        <taxon>Trebouxiophyceae</taxon>
        <taxon>Trebouxiales</taxon>
        <taxon>Trebouxiaceae</taxon>
        <taxon>Myrmecia</taxon>
    </lineage>
</organism>
<evidence type="ECO:0000313" key="2">
    <source>
        <dbReference type="EMBL" id="KAK9819754.1"/>
    </source>
</evidence>
<feature type="domain" description="Methyltransferase" evidence="1">
    <location>
        <begin position="114"/>
        <end position="339"/>
    </location>
</feature>
<sequence length="353" mass="40003">MRPPDQPTPLHSVKRLGRAVGEQERWLVQFVLLNALVSFVVATCVAQFFKLHGAWEQPGGTAADLPLLIATNDTSRDIRNAIYLEAQELADAALDAIGDTIFENSVVMRDREGNNRKYVWDFFNPVFNCPDKEKIGKLVLDGDGGKWLCHVRSQLQRPACVVYSFGSDGETSFEEAVIDKTLCQVHVFDPTLDAAKRRHVQKLTEQEPRLHFHSYGISDRDGKLRTTSSSGELHTRLMDVKKLSTIMAQLGHAWVDVLKMDVEGSEWHTITQWLEGFRQLPFTQLQVEYHYYEDSGATPAKTILQVLRGLAAANMRVFNVEPNYWWSNNGWQFIEYAYLQVDAQGNVVTGPSF</sequence>